<dbReference type="GO" id="GO:0005829">
    <property type="term" value="C:cytosol"/>
    <property type="evidence" value="ECO:0007669"/>
    <property type="project" value="TreeGrafter"/>
</dbReference>
<dbReference type="Gene3D" id="3.40.30.10">
    <property type="entry name" value="Glutaredoxin"/>
    <property type="match status" value="1"/>
</dbReference>
<keyword evidence="4" id="KW-0575">Peroxidase</keyword>
<gene>
    <name evidence="12" type="ORF">FZC36_00095</name>
</gene>
<dbReference type="SUPFAM" id="SSF52833">
    <property type="entry name" value="Thioredoxin-like"/>
    <property type="match status" value="1"/>
</dbReference>
<reference evidence="12 13" key="1">
    <citation type="submission" date="2019-08" db="EMBL/GenBank/DDBJ databases">
        <title>Highly reduced genomes of protist endosymbionts show evolutionary convergence.</title>
        <authorList>
            <person name="George E."/>
            <person name="Husnik F."/>
            <person name="Tashyreva D."/>
            <person name="Prokopchuk G."/>
            <person name="Horak A."/>
            <person name="Kwong W.K."/>
            <person name="Lukes J."/>
            <person name="Keeling P.J."/>
        </authorList>
    </citation>
    <scope>NUCLEOTIDE SEQUENCE [LARGE SCALE GENOMIC DNA]</scope>
    <source>
        <strain evidence="12">1604HC</strain>
    </source>
</reference>
<evidence type="ECO:0000256" key="2">
    <source>
        <dbReference type="ARBA" id="ARBA00013021"/>
    </source>
</evidence>
<dbReference type="PANTHER" id="PTHR10681">
    <property type="entry name" value="THIOREDOXIN PEROXIDASE"/>
    <property type="match status" value="1"/>
</dbReference>
<comment type="subunit">
    <text evidence="1">Homodimer; disulfide-linked, upon oxidation. 5 homodimers assemble to form a ring-like decamer.</text>
</comment>
<dbReference type="AlphaFoldDB" id="A0A5C0UFL0"/>
<dbReference type="OrthoDB" id="9812811at2"/>
<protein>
    <recommendedName>
        <fullName evidence="3">Alkyl hydroperoxide reductase C</fullName>
        <ecNumber evidence="2">1.11.1.26</ecNumber>
    </recommendedName>
    <alternativeName>
        <fullName evidence="8">Peroxiredoxin</fullName>
    </alternativeName>
</protein>
<proteinExistence type="predicted"/>
<dbReference type="EC" id="1.11.1.26" evidence="2"/>
<sequence>MKGLGERFPDFILDAVTGSKGEVKKINSKSYPDHWLVVFFWPFDFTFVCPTEISEFSDKEGEFTKRNTKVLGVSADSAWSHSTWKNIDPNMGKITFPMLSDFNKTLSSDLGILNVDGAPERATYIVDRDMIIRNVVVYDRNVGRNVDETIRVLDALQNGNLCPVNWKKGDSTL</sequence>
<evidence type="ECO:0000256" key="3">
    <source>
        <dbReference type="ARBA" id="ARBA00017462"/>
    </source>
</evidence>
<dbReference type="InterPro" id="IPR000866">
    <property type="entry name" value="AhpC/TSA"/>
</dbReference>
<dbReference type="InterPro" id="IPR013766">
    <property type="entry name" value="Thioredoxin_domain"/>
</dbReference>
<evidence type="ECO:0000256" key="4">
    <source>
        <dbReference type="ARBA" id="ARBA00022559"/>
    </source>
</evidence>
<evidence type="ECO:0000256" key="1">
    <source>
        <dbReference type="ARBA" id="ARBA00011654"/>
    </source>
</evidence>
<dbReference type="Proteomes" id="UP000324924">
    <property type="component" value="Chromosome"/>
</dbReference>
<dbReference type="EMBL" id="CP043314">
    <property type="protein sequence ID" value="QEK38848.1"/>
    <property type="molecule type" value="Genomic_DNA"/>
</dbReference>
<dbReference type="CDD" id="cd03015">
    <property type="entry name" value="PRX_Typ2cys"/>
    <property type="match status" value="1"/>
</dbReference>
<accession>A0A5C0UFL0</accession>
<dbReference type="GO" id="GO:0006979">
    <property type="term" value="P:response to oxidative stress"/>
    <property type="evidence" value="ECO:0007669"/>
    <property type="project" value="TreeGrafter"/>
</dbReference>
<evidence type="ECO:0000256" key="9">
    <source>
        <dbReference type="ARBA" id="ARBA00047572"/>
    </source>
</evidence>
<dbReference type="GO" id="GO:0102039">
    <property type="term" value="F:NADH-dependent peroxiredoxin activity"/>
    <property type="evidence" value="ECO:0007669"/>
    <property type="project" value="UniProtKB-EC"/>
</dbReference>
<dbReference type="InterPro" id="IPR024706">
    <property type="entry name" value="Peroxiredoxin_AhpC-typ"/>
</dbReference>
<evidence type="ECO:0000256" key="5">
    <source>
        <dbReference type="ARBA" id="ARBA00022862"/>
    </source>
</evidence>
<feature type="active site" description="Cysteine sulfenic acid (-SOH) intermediate; for peroxidase activity" evidence="10">
    <location>
        <position position="49"/>
    </location>
</feature>
<evidence type="ECO:0000256" key="10">
    <source>
        <dbReference type="PIRSR" id="PIRSR000239-1"/>
    </source>
</evidence>
<dbReference type="GO" id="GO:0033554">
    <property type="term" value="P:cellular response to stress"/>
    <property type="evidence" value="ECO:0007669"/>
    <property type="project" value="TreeGrafter"/>
</dbReference>
<keyword evidence="5" id="KW-0049">Antioxidant</keyword>
<evidence type="ECO:0000259" key="11">
    <source>
        <dbReference type="PROSITE" id="PS51352"/>
    </source>
</evidence>
<keyword evidence="6" id="KW-0560">Oxidoreductase</keyword>
<keyword evidence="13" id="KW-1185">Reference proteome</keyword>
<evidence type="ECO:0000256" key="8">
    <source>
        <dbReference type="ARBA" id="ARBA00032077"/>
    </source>
</evidence>
<evidence type="ECO:0000313" key="12">
    <source>
        <dbReference type="EMBL" id="QEK38848.1"/>
    </source>
</evidence>
<dbReference type="KEGG" id="nabu:FZC36_00095"/>
<dbReference type="GO" id="GO:0042744">
    <property type="term" value="P:hydrogen peroxide catabolic process"/>
    <property type="evidence" value="ECO:0007669"/>
    <property type="project" value="TreeGrafter"/>
</dbReference>
<keyword evidence="7" id="KW-0676">Redox-active center</keyword>
<evidence type="ECO:0000256" key="6">
    <source>
        <dbReference type="ARBA" id="ARBA00023002"/>
    </source>
</evidence>
<dbReference type="PROSITE" id="PS51352">
    <property type="entry name" value="THIOREDOXIN_2"/>
    <property type="match status" value="1"/>
</dbReference>
<feature type="domain" description="Thioredoxin" evidence="11">
    <location>
        <begin position="2"/>
        <end position="158"/>
    </location>
</feature>
<dbReference type="InterPro" id="IPR036249">
    <property type="entry name" value="Thioredoxin-like_sf"/>
</dbReference>
<dbReference type="PIRSF" id="PIRSF000239">
    <property type="entry name" value="AHPC"/>
    <property type="match status" value="1"/>
</dbReference>
<comment type="catalytic activity">
    <reaction evidence="9">
        <text>a hydroperoxide + NADH + H(+) = an alcohol + NAD(+) + H2O</text>
        <dbReference type="Rhea" id="RHEA:62628"/>
        <dbReference type="ChEBI" id="CHEBI:15377"/>
        <dbReference type="ChEBI" id="CHEBI:15378"/>
        <dbReference type="ChEBI" id="CHEBI:30879"/>
        <dbReference type="ChEBI" id="CHEBI:35924"/>
        <dbReference type="ChEBI" id="CHEBI:57540"/>
        <dbReference type="ChEBI" id="CHEBI:57945"/>
        <dbReference type="EC" id="1.11.1.26"/>
    </reaction>
</comment>
<organism evidence="12 13">
    <name type="scientific">Candidatus Nesciobacter abundans</name>
    <dbReference type="NCBI Taxonomy" id="2601668"/>
    <lineage>
        <taxon>Bacteria</taxon>
        <taxon>Pseudomonadati</taxon>
        <taxon>Pseudomonadota</taxon>
        <taxon>Alphaproteobacteria</taxon>
        <taxon>Holosporales</taxon>
        <taxon>Holosporaceae</taxon>
        <taxon>Candidatus Nesciobacter</taxon>
    </lineage>
</organism>
<dbReference type="PANTHER" id="PTHR10681:SF121">
    <property type="entry name" value="ALKYL HYDROPEROXIDE REDUCTASE C"/>
    <property type="match status" value="1"/>
</dbReference>
<dbReference type="GO" id="GO:0045454">
    <property type="term" value="P:cell redox homeostasis"/>
    <property type="evidence" value="ECO:0007669"/>
    <property type="project" value="TreeGrafter"/>
</dbReference>
<dbReference type="RefSeq" id="WP_148971971.1">
    <property type="nucleotide sequence ID" value="NZ_CP043314.1"/>
</dbReference>
<dbReference type="GO" id="GO:0008379">
    <property type="term" value="F:thioredoxin peroxidase activity"/>
    <property type="evidence" value="ECO:0007669"/>
    <property type="project" value="TreeGrafter"/>
</dbReference>
<dbReference type="Pfam" id="PF00578">
    <property type="entry name" value="AhpC-TSA"/>
    <property type="match status" value="1"/>
</dbReference>
<evidence type="ECO:0000256" key="7">
    <source>
        <dbReference type="ARBA" id="ARBA00023284"/>
    </source>
</evidence>
<name>A0A5C0UFL0_9PROT</name>
<evidence type="ECO:0000313" key="13">
    <source>
        <dbReference type="Proteomes" id="UP000324924"/>
    </source>
</evidence>
<dbReference type="InterPro" id="IPR050217">
    <property type="entry name" value="Peroxiredoxin"/>
</dbReference>